<name>A0A484F673_9EURY</name>
<comment type="caution">
    <text evidence="2">The sequence shown here is derived from an EMBL/GenBank/DDBJ whole genome shotgun (WGS) entry which is preliminary data.</text>
</comment>
<dbReference type="EMBL" id="SNYS01000005">
    <property type="protein sequence ID" value="TDQ70993.1"/>
    <property type="molecule type" value="Genomic_DNA"/>
</dbReference>
<feature type="transmembrane region" description="Helical" evidence="1">
    <location>
        <begin position="129"/>
        <end position="150"/>
    </location>
</feature>
<feature type="transmembrane region" description="Helical" evidence="1">
    <location>
        <begin position="94"/>
        <end position="117"/>
    </location>
</feature>
<protein>
    <submittedName>
        <fullName evidence="2">Uncharacterized protein</fullName>
    </submittedName>
</protein>
<dbReference type="Proteomes" id="UP000294855">
    <property type="component" value="Unassembled WGS sequence"/>
</dbReference>
<proteinExistence type="predicted"/>
<reference evidence="2 3" key="1">
    <citation type="submission" date="2019-03" db="EMBL/GenBank/DDBJ databases">
        <title>Genomic Encyclopedia of Type Strains, Phase IV (KMG-IV): sequencing the most valuable type-strain genomes for metagenomic binning, comparative biology and taxonomic classification.</title>
        <authorList>
            <person name="Goeker M."/>
        </authorList>
    </citation>
    <scope>NUCLEOTIDE SEQUENCE [LARGE SCALE GENOMIC DNA]</scope>
    <source>
        <strain evidence="2 3">DSM 13328</strain>
    </source>
</reference>
<organism evidence="2 3">
    <name type="scientific">Methanimicrococcus blatticola</name>
    <dbReference type="NCBI Taxonomy" id="91560"/>
    <lineage>
        <taxon>Archaea</taxon>
        <taxon>Methanobacteriati</taxon>
        <taxon>Methanobacteriota</taxon>
        <taxon>Stenosarchaea group</taxon>
        <taxon>Methanomicrobia</taxon>
        <taxon>Methanosarcinales</taxon>
        <taxon>Methanosarcinaceae</taxon>
        <taxon>Methanimicrococcus</taxon>
    </lineage>
</organism>
<keyword evidence="1" id="KW-0812">Transmembrane</keyword>
<evidence type="ECO:0000313" key="2">
    <source>
        <dbReference type="EMBL" id="TDQ70993.1"/>
    </source>
</evidence>
<dbReference type="AlphaFoldDB" id="A0A484F673"/>
<accession>A0A484F673</accession>
<keyword evidence="1" id="KW-0472">Membrane</keyword>
<evidence type="ECO:0000256" key="1">
    <source>
        <dbReference type="SAM" id="Phobius"/>
    </source>
</evidence>
<feature type="transmembrane region" description="Helical" evidence="1">
    <location>
        <begin position="55"/>
        <end position="88"/>
    </location>
</feature>
<gene>
    <name evidence="2" type="ORF">C7391_0092</name>
</gene>
<keyword evidence="1" id="KW-1133">Transmembrane helix</keyword>
<keyword evidence="3" id="KW-1185">Reference proteome</keyword>
<evidence type="ECO:0000313" key="3">
    <source>
        <dbReference type="Proteomes" id="UP000294855"/>
    </source>
</evidence>
<sequence>MRIRTQPIQQKLRSGVSVKSYFHVGLHRCVHLLILMAAVRFANVDTATFRSHYRCYLLFALLLLPSVCVTAATFCLRYCCYLLFALLLLPSVHVTAVTFCSRSCCYLLFAFLLLPSVRVPAATFCSRSCCYLLFALLLLPTVSVLLSPPYRFRFAVATLPFPFCCRTAAREPHGYLQIQKMHPSFLNFKSFAMVFKSFKIRFSVFNYEKYLNPFRF</sequence>